<name>A0A1Q9CSC4_SYMMI</name>
<evidence type="ECO:0000256" key="1">
    <source>
        <dbReference type="SAM" id="MobiDB-lite"/>
    </source>
</evidence>
<evidence type="ECO:0000313" key="2">
    <source>
        <dbReference type="EMBL" id="OLP85810.1"/>
    </source>
</evidence>
<reference evidence="2 3" key="1">
    <citation type="submission" date="2016-02" db="EMBL/GenBank/DDBJ databases">
        <title>Genome analysis of coral dinoflagellate symbionts highlights evolutionary adaptations to a symbiotic lifestyle.</title>
        <authorList>
            <person name="Aranda M."/>
            <person name="Li Y."/>
            <person name="Liew Y.J."/>
            <person name="Baumgarten S."/>
            <person name="Simakov O."/>
            <person name="Wilson M."/>
            <person name="Piel J."/>
            <person name="Ashoor H."/>
            <person name="Bougouffa S."/>
            <person name="Bajic V.B."/>
            <person name="Ryu T."/>
            <person name="Ravasi T."/>
            <person name="Bayer T."/>
            <person name="Micklem G."/>
            <person name="Kim H."/>
            <person name="Bhak J."/>
            <person name="Lajeunesse T.C."/>
            <person name="Voolstra C.R."/>
        </authorList>
    </citation>
    <scope>NUCLEOTIDE SEQUENCE [LARGE SCALE GENOMIC DNA]</scope>
    <source>
        <strain evidence="2 3">CCMP2467</strain>
    </source>
</reference>
<proteinExistence type="predicted"/>
<feature type="region of interest" description="Disordered" evidence="1">
    <location>
        <begin position="325"/>
        <end position="354"/>
    </location>
</feature>
<dbReference type="Proteomes" id="UP000186817">
    <property type="component" value="Unassembled WGS sequence"/>
</dbReference>
<feature type="compositionally biased region" description="Basic and acidic residues" evidence="1">
    <location>
        <begin position="325"/>
        <end position="337"/>
    </location>
</feature>
<dbReference type="EMBL" id="LSRX01000955">
    <property type="protein sequence ID" value="OLP85810.1"/>
    <property type="molecule type" value="Genomic_DNA"/>
</dbReference>
<comment type="caution">
    <text evidence="2">The sequence shown here is derived from an EMBL/GenBank/DDBJ whole genome shotgun (WGS) entry which is preliminary data.</text>
</comment>
<evidence type="ECO:0000313" key="3">
    <source>
        <dbReference type="Proteomes" id="UP000186817"/>
    </source>
</evidence>
<sequence length="385" mass="42797">MNTTPPYTPDNSKNLDLKHQSPPKFEANHAWTTWNAYELTTALWASRNSQESVIRLLSEMAAASSSITLGWVAWFTLTGTLGLRNNAGLDEMQKRGKLAGQPRFTTGEAPTHRISAFASQTALSGGFAFRRAALEMWYLLLGNILWQASLAVLKNLINMLMPKELQFYAPWLPFFKLGEDVDIGNTPVTFTNVKHTGYSRELRYHVEMFGTARLKAYKASEQAQDMWTKPGPRLKKFEASRCKDTSSGGLIANVNCFFPHLSGDVARGTEYLEGTTSARFFTGGTEYLEGTTSARFFTGGTEYLEGTTSARFFTGGESVEREELWASRHAEPPEQPRADANTGLDAGASSAPTKLHRQWPQMTLGEKAPDKCRYCGKPGYGYPFF</sequence>
<protein>
    <submittedName>
        <fullName evidence="2">Uncharacterized protein</fullName>
    </submittedName>
</protein>
<accession>A0A1Q9CSC4</accession>
<keyword evidence="3" id="KW-1185">Reference proteome</keyword>
<organism evidence="2 3">
    <name type="scientific">Symbiodinium microadriaticum</name>
    <name type="common">Dinoflagellate</name>
    <name type="synonym">Zooxanthella microadriatica</name>
    <dbReference type="NCBI Taxonomy" id="2951"/>
    <lineage>
        <taxon>Eukaryota</taxon>
        <taxon>Sar</taxon>
        <taxon>Alveolata</taxon>
        <taxon>Dinophyceae</taxon>
        <taxon>Suessiales</taxon>
        <taxon>Symbiodiniaceae</taxon>
        <taxon>Symbiodinium</taxon>
    </lineage>
</organism>
<feature type="region of interest" description="Disordered" evidence="1">
    <location>
        <begin position="1"/>
        <end position="21"/>
    </location>
</feature>
<gene>
    <name evidence="2" type="ORF">AK812_SmicGene33157</name>
</gene>
<dbReference type="AlphaFoldDB" id="A0A1Q9CSC4"/>
<feature type="compositionally biased region" description="Polar residues" evidence="1">
    <location>
        <begin position="1"/>
        <end position="12"/>
    </location>
</feature>
<dbReference type="OrthoDB" id="441393at2759"/>